<dbReference type="Pfam" id="PF00072">
    <property type="entry name" value="Response_reg"/>
    <property type="match status" value="1"/>
</dbReference>
<dbReference type="InterPro" id="IPR007492">
    <property type="entry name" value="LytTR_DNA-bd_dom"/>
</dbReference>
<evidence type="ECO:0000256" key="4">
    <source>
        <dbReference type="ARBA" id="ARBA00037164"/>
    </source>
</evidence>
<dbReference type="PROSITE" id="PS50930">
    <property type="entry name" value="HTH_LYTTR"/>
    <property type="match status" value="1"/>
</dbReference>
<dbReference type="SUPFAM" id="SSF52172">
    <property type="entry name" value="CheY-like"/>
    <property type="match status" value="1"/>
</dbReference>
<keyword evidence="3" id="KW-0010">Activator</keyword>
<evidence type="ECO:0000256" key="2">
    <source>
        <dbReference type="ARBA" id="ARBA00023012"/>
    </source>
</evidence>
<gene>
    <name evidence="8" type="ORF">ACFSR0_01490</name>
</gene>
<reference evidence="9" key="1">
    <citation type="journal article" date="2019" name="Int. J. Syst. Evol. Microbiol.">
        <title>The Global Catalogue of Microorganisms (GCM) 10K type strain sequencing project: providing services to taxonomists for standard genome sequencing and annotation.</title>
        <authorList>
            <consortium name="The Broad Institute Genomics Platform"/>
            <consortium name="The Broad Institute Genome Sequencing Center for Infectious Disease"/>
            <person name="Wu L."/>
            <person name="Ma J."/>
        </authorList>
    </citation>
    <scope>NUCLEOTIDE SEQUENCE [LARGE SCALE GENOMIC DNA]</scope>
    <source>
        <strain evidence="9">TISTR 932</strain>
    </source>
</reference>
<dbReference type="SMART" id="SM00448">
    <property type="entry name" value="REC"/>
    <property type="match status" value="1"/>
</dbReference>
<dbReference type="EMBL" id="JBHUMO010000008">
    <property type="protein sequence ID" value="MFD2728109.1"/>
    <property type="molecule type" value="Genomic_DNA"/>
</dbReference>
<dbReference type="InterPro" id="IPR011006">
    <property type="entry name" value="CheY-like_superfamily"/>
</dbReference>
<evidence type="ECO:0000256" key="5">
    <source>
        <dbReference type="PROSITE-ProRule" id="PRU00169"/>
    </source>
</evidence>
<dbReference type="Pfam" id="PF04397">
    <property type="entry name" value="LytTR"/>
    <property type="match status" value="1"/>
</dbReference>
<protein>
    <submittedName>
        <fullName evidence="8">LytR/AlgR family response regulator transcription factor</fullName>
    </submittedName>
</protein>
<dbReference type="RefSeq" id="WP_379979185.1">
    <property type="nucleotide sequence ID" value="NZ_JBHUMO010000008.1"/>
</dbReference>
<dbReference type="Gene3D" id="2.40.50.1020">
    <property type="entry name" value="LytTr DNA-binding domain"/>
    <property type="match status" value="1"/>
</dbReference>
<keyword evidence="2" id="KW-0902">Two-component regulatory system</keyword>
<dbReference type="Proteomes" id="UP001597427">
    <property type="component" value="Unassembled WGS sequence"/>
</dbReference>
<evidence type="ECO:0000313" key="9">
    <source>
        <dbReference type="Proteomes" id="UP001597427"/>
    </source>
</evidence>
<keyword evidence="9" id="KW-1185">Reference proteome</keyword>
<evidence type="ECO:0000256" key="3">
    <source>
        <dbReference type="ARBA" id="ARBA00023159"/>
    </source>
</evidence>
<name>A0ABW5TGT0_9ENTE</name>
<feature type="domain" description="Response regulatory" evidence="6">
    <location>
        <begin position="2"/>
        <end position="126"/>
    </location>
</feature>
<evidence type="ECO:0000259" key="6">
    <source>
        <dbReference type="PROSITE" id="PS50110"/>
    </source>
</evidence>
<evidence type="ECO:0000256" key="1">
    <source>
        <dbReference type="ARBA" id="ARBA00022490"/>
    </source>
</evidence>
<comment type="caution">
    <text evidence="8">The sequence shown here is derived from an EMBL/GenBank/DDBJ whole genome shotgun (WGS) entry which is preliminary data.</text>
</comment>
<accession>A0ABW5TGT0</accession>
<dbReference type="PROSITE" id="PS50110">
    <property type="entry name" value="RESPONSE_REGULATORY"/>
    <property type="match status" value="1"/>
</dbReference>
<proteinExistence type="predicted"/>
<comment type="function">
    <text evidence="4">Required for high-level post-exponential phase expression of a series of secreted proteins.</text>
</comment>
<sequence>MSIFILEDQYLQRRFLFQTITELLRKNQVEIDNIFSFGTGEELLSKSQKFSGINLFLLDIEIRGDKIAGLEIAKTIREKDSESIIVFVTSHSELALLSYEYMVSALTFLDKSVPVEALTSKLDDIISTYLQLQQKHITEEMYFFKNQNVEIKIPLNSILYFSTLYDHKIEMIVFNQLKEFYCSLVEIEVSHEKFVRIHQSYLINTDNVECIKKREKLAVMKNGDSLPISRRFYKKVLLAFEEEH</sequence>
<keyword evidence="1" id="KW-0963">Cytoplasm</keyword>
<dbReference type="SMART" id="SM00850">
    <property type="entry name" value="LytTR"/>
    <property type="match status" value="1"/>
</dbReference>
<dbReference type="InterPro" id="IPR001789">
    <property type="entry name" value="Sig_transdc_resp-reg_receiver"/>
</dbReference>
<dbReference type="PANTHER" id="PTHR37299:SF3">
    <property type="entry name" value="STAGE 0 SPORULATION PROTEIN A HOMOLOG"/>
    <property type="match status" value="1"/>
</dbReference>
<evidence type="ECO:0000259" key="7">
    <source>
        <dbReference type="PROSITE" id="PS50930"/>
    </source>
</evidence>
<organism evidence="8 9">
    <name type="scientific">Enterococcus camelliae</name>
    <dbReference type="NCBI Taxonomy" id="453959"/>
    <lineage>
        <taxon>Bacteria</taxon>
        <taxon>Bacillati</taxon>
        <taxon>Bacillota</taxon>
        <taxon>Bacilli</taxon>
        <taxon>Lactobacillales</taxon>
        <taxon>Enterococcaceae</taxon>
        <taxon>Enterococcus</taxon>
    </lineage>
</organism>
<keyword evidence="5" id="KW-0597">Phosphoprotein</keyword>
<dbReference type="PANTHER" id="PTHR37299">
    <property type="entry name" value="TRANSCRIPTIONAL REGULATOR-RELATED"/>
    <property type="match status" value="1"/>
</dbReference>
<feature type="domain" description="HTH LytTR-type" evidence="7">
    <location>
        <begin position="151"/>
        <end position="242"/>
    </location>
</feature>
<feature type="modified residue" description="4-aspartylphosphate" evidence="5">
    <location>
        <position position="59"/>
    </location>
</feature>
<dbReference type="Gene3D" id="3.40.50.2300">
    <property type="match status" value="1"/>
</dbReference>
<dbReference type="InterPro" id="IPR046947">
    <property type="entry name" value="LytR-like"/>
</dbReference>
<evidence type="ECO:0000313" key="8">
    <source>
        <dbReference type="EMBL" id="MFD2728109.1"/>
    </source>
</evidence>